<proteinExistence type="predicted"/>
<accession>A0A2Z6NPC5</accession>
<evidence type="ECO:0000313" key="1">
    <source>
        <dbReference type="EMBL" id="GAU31787.1"/>
    </source>
</evidence>
<keyword evidence="2" id="KW-1185">Reference proteome</keyword>
<organism evidence="1 2">
    <name type="scientific">Trifolium subterraneum</name>
    <name type="common">Subterranean clover</name>
    <dbReference type="NCBI Taxonomy" id="3900"/>
    <lineage>
        <taxon>Eukaryota</taxon>
        <taxon>Viridiplantae</taxon>
        <taxon>Streptophyta</taxon>
        <taxon>Embryophyta</taxon>
        <taxon>Tracheophyta</taxon>
        <taxon>Spermatophyta</taxon>
        <taxon>Magnoliopsida</taxon>
        <taxon>eudicotyledons</taxon>
        <taxon>Gunneridae</taxon>
        <taxon>Pentapetalae</taxon>
        <taxon>rosids</taxon>
        <taxon>fabids</taxon>
        <taxon>Fabales</taxon>
        <taxon>Fabaceae</taxon>
        <taxon>Papilionoideae</taxon>
        <taxon>50 kb inversion clade</taxon>
        <taxon>NPAAA clade</taxon>
        <taxon>Hologalegina</taxon>
        <taxon>IRL clade</taxon>
        <taxon>Trifolieae</taxon>
        <taxon>Trifolium</taxon>
    </lineage>
</organism>
<dbReference type="OrthoDB" id="1426481at2759"/>
<dbReference type="Proteomes" id="UP000242715">
    <property type="component" value="Unassembled WGS sequence"/>
</dbReference>
<reference evidence="2" key="1">
    <citation type="journal article" date="2017" name="Front. Plant Sci.">
        <title>Climate Clever Clovers: New Paradigm to Reduce the Environmental Footprint of Ruminants by Breeding Low Methanogenic Forages Utilizing Haplotype Variation.</title>
        <authorList>
            <person name="Kaur P."/>
            <person name="Appels R."/>
            <person name="Bayer P.E."/>
            <person name="Keeble-Gagnere G."/>
            <person name="Wang J."/>
            <person name="Hirakawa H."/>
            <person name="Shirasawa K."/>
            <person name="Vercoe P."/>
            <person name="Stefanova K."/>
            <person name="Durmic Z."/>
            <person name="Nichols P."/>
            <person name="Revell C."/>
            <person name="Isobe S.N."/>
            <person name="Edwards D."/>
            <person name="Erskine W."/>
        </authorList>
    </citation>
    <scope>NUCLEOTIDE SEQUENCE [LARGE SCALE GENOMIC DNA]</scope>
    <source>
        <strain evidence="2">cv. Daliak</strain>
    </source>
</reference>
<name>A0A2Z6NPC5_TRISU</name>
<sequence>MCDVVKDGDVVVSLNYLNVKSSSDPMLYVEYAVNDSVGRMKSLFWANRNRCNHHSQTIIFCAALVSYERTETYK</sequence>
<evidence type="ECO:0000313" key="2">
    <source>
        <dbReference type="Proteomes" id="UP000242715"/>
    </source>
</evidence>
<dbReference type="EMBL" id="DF973468">
    <property type="protein sequence ID" value="GAU31787.1"/>
    <property type="molecule type" value="Genomic_DNA"/>
</dbReference>
<dbReference type="AlphaFoldDB" id="A0A2Z6NPC5"/>
<protein>
    <submittedName>
        <fullName evidence="1">Uncharacterized protein</fullName>
    </submittedName>
</protein>
<gene>
    <name evidence="1" type="ORF">TSUD_22330</name>
</gene>